<dbReference type="Proteomes" id="UP000261875">
    <property type="component" value="Chromosome"/>
</dbReference>
<evidence type="ECO:0000313" key="1">
    <source>
        <dbReference type="EMBL" id="AWK14360.1"/>
    </source>
</evidence>
<accession>A0A2U8I5F9</accession>
<sequence length="85" mass="9257">MINNANVNNIETANAVSTETVQPAGNVFNNVDIYNAGRVAAYIFDTSFTSPLQILYNGALSIFKKGKNTIEIGSINSLFNKNKKE</sequence>
<protein>
    <submittedName>
        <fullName evidence="1">Uncharacterized protein</fullName>
    </submittedName>
</protein>
<name>A0A2U8I5F9_9GAMM</name>
<proteinExistence type="predicted"/>
<keyword evidence="2" id="KW-1185">Reference proteome</keyword>
<reference evidence="1 2" key="1">
    <citation type="submission" date="2017-05" db="EMBL/GenBank/DDBJ databases">
        <title>Genome sequence of Candidatus Fukatsuia symbiotica and Candidatus Hamiltonella defensa from Acyrthosiphon pisum strain 5D.</title>
        <authorList>
            <person name="Patel V.A."/>
            <person name="Chevignon G."/>
            <person name="Russell J.A."/>
            <person name="Oliver K.M."/>
        </authorList>
    </citation>
    <scope>NUCLEOTIDE SEQUENCE [LARGE SCALE GENOMIC DNA]</scope>
    <source>
        <strain evidence="1 2">5D</strain>
    </source>
</reference>
<gene>
    <name evidence="1" type="ORF">CCS41_07545</name>
</gene>
<organism evidence="1 2">
    <name type="scientific">Candidatus Fukatsuia symbiotica</name>
    <dbReference type="NCBI Taxonomy" id="1878942"/>
    <lineage>
        <taxon>Bacteria</taxon>
        <taxon>Pseudomonadati</taxon>
        <taxon>Pseudomonadota</taxon>
        <taxon>Gammaproteobacteria</taxon>
        <taxon>Enterobacterales</taxon>
        <taxon>Yersiniaceae</taxon>
        <taxon>Candidatus Fukatsuia</taxon>
    </lineage>
</organism>
<dbReference type="KEGG" id="fsm:CCS41_07545"/>
<dbReference type="AlphaFoldDB" id="A0A2U8I5F9"/>
<dbReference type="EMBL" id="CP021659">
    <property type="protein sequence ID" value="AWK14360.1"/>
    <property type="molecule type" value="Genomic_DNA"/>
</dbReference>
<evidence type="ECO:0000313" key="2">
    <source>
        <dbReference type="Proteomes" id="UP000261875"/>
    </source>
</evidence>